<accession>A0A7Y7XD11</accession>
<dbReference type="PANTHER" id="PTHR38834">
    <property type="entry name" value="PERIPLASMIC SUBSTRATE BINDING PROTEIN FAMILY 3"/>
    <property type="match status" value="1"/>
</dbReference>
<organism evidence="2 3">
    <name type="scientific">Pseudomonas gingeri</name>
    <dbReference type="NCBI Taxonomy" id="117681"/>
    <lineage>
        <taxon>Bacteria</taxon>
        <taxon>Pseudomonadati</taxon>
        <taxon>Pseudomonadota</taxon>
        <taxon>Gammaproteobacteria</taxon>
        <taxon>Pseudomonadales</taxon>
        <taxon>Pseudomonadaceae</taxon>
        <taxon>Pseudomonas</taxon>
    </lineage>
</organism>
<dbReference type="SUPFAM" id="SSF53850">
    <property type="entry name" value="Periplasmic binding protein-like II"/>
    <property type="match status" value="1"/>
</dbReference>
<gene>
    <name evidence="2" type="ORF">HX882_11370</name>
</gene>
<comment type="caution">
    <text evidence="2">The sequence shown here is derived from an EMBL/GenBank/DDBJ whole genome shotgun (WGS) entry which is preliminary data.</text>
</comment>
<dbReference type="Proteomes" id="UP000539985">
    <property type="component" value="Unassembled WGS sequence"/>
</dbReference>
<evidence type="ECO:0000259" key="1">
    <source>
        <dbReference type="Pfam" id="PF00497"/>
    </source>
</evidence>
<dbReference type="Gene3D" id="3.40.190.10">
    <property type="entry name" value="Periplasmic binding protein-like II"/>
    <property type="match status" value="2"/>
</dbReference>
<proteinExistence type="predicted"/>
<protein>
    <submittedName>
        <fullName evidence="2">ABC transporter substrate-binding protein</fullName>
    </submittedName>
</protein>
<dbReference type="Pfam" id="PF00497">
    <property type="entry name" value="SBP_bac_3"/>
    <property type="match status" value="1"/>
</dbReference>
<reference evidence="2 3" key="1">
    <citation type="submission" date="2020-04" db="EMBL/GenBank/DDBJ databases">
        <title>Molecular characterization of pseudomonads from Agaricus bisporus reveal novel blotch 2 pathogens in Western Europe.</title>
        <authorList>
            <person name="Taparia T."/>
            <person name="Krijger M."/>
            <person name="Haynes E."/>
            <person name="Elpinstone J.G."/>
            <person name="Noble R."/>
            <person name="Van Der Wolf J."/>
        </authorList>
    </citation>
    <scope>NUCLEOTIDE SEQUENCE [LARGE SCALE GENOMIC DNA]</scope>
    <source>
        <strain evidence="2 3">H7001</strain>
    </source>
</reference>
<evidence type="ECO:0000313" key="3">
    <source>
        <dbReference type="Proteomes" id="UP000539985"/>
    </source>
</evidence>
<name>A0A7Y7XD11_9PSED</name>
<dbReference type="AlphaFoldDB" id="A0A7Y7XD11"/>
<dbReference type="InterPro" id="IPR001638">
    <property type="entry name" value="Solute-binding_3/MltF_N"/>
</dbReference>
<dbReference type="PANTHER" id="PTHR38834:SF3">
    <property type="entry name" value="SOLUTE-BINDING PROTEIN FAMILY 3_N-TERMINAL DOMAIN-CONTAINING PROTEIN"/>
    <property type="match status" value="1"/>
</dbReference>
<dbReference type="RefSeq" id="WP_177101852.1">
    <property type="nucleotide sequence ID" value="NZ_JACAQB010000006.1"/>
</dbReference>
<feature type="domain" description="Solute-binding protein family 3/N-terminal" evidence="1">
    <location>
        <begin position="43"/>
        <end position="253"/>
    </location>
</feature>
<dbReference type="EMBL" id="JACAQB010000006">
    <property type="protein sequence ID" value="NWB96492.1"/>
    <property type="molecule type" value="Genomic_DNA"/>
</dbReference>
<sequence length="255" mass="28444">MSQITRVSHTRSQALGRLCLSMSLLMTGHVWGAPLPVDLFIIDAPPLTLVDDAKGHGIVGDAALMAIAQAGYVARIQALPWARSQKYVSEKHDLLIAPLSRTPEREEHFTWIAPIMSMDRAFFSLEHRVSSFAEAKRVYHLIGVGLGSAQEEILRAQGFSDEQIYPLTIGENPAQMLLKGRIDAWFNGVPESPYIWSAVSRRKLLMSPPMSTMDLYLACSKQCSAKLVEDLREAIEALRQDGTLARIKERYLSPR</sequence>
<evidence type="ECO:0000313" key="2">
    <source>
        <dbReference type="EMBL" id="NWB96492.1"/>
    </source>
</evidence>